<keyword evidence="8 11" id="KW-0472">Membrane</keyword>
<comment type="caution">
    <text evidence="13">The sequence shown here is derived from an EMBL/GenBank/DDBJ whole genome shotgun (WGS) entry which is preliminary data.</text>
</comment>
<dbReference type="OrthoDB" id="6510177at2759"/>
<dbReference type="InterPro" id="IPR053958">
    <property type="entry name" value="HMGCR/SNAP/NPC1-like_SSD"/>
</dbReference>
<evidence type="ECO:0000256" key="10">
    <source>
        <dbReference type="ARBA" id="ARBA00023180"/>
    </source>
</evidence>
<evidence type="ECO:0000313" key="14">
    <source>
        <dbReference type="Proteomes" id="UP001165063"/>
    </source>
</evidence>
<dbReference type="Proteomes" id="UP001165063">
    <property type="component" value="Unassembled WGS sequence"/>
</dbReference>
<keyword evidence="4 11" id="KW-0812">Transmembrane</keyword>
<dbReference type="InterPro" id="IPR000731">
    <property type="entry name" value="SSD"/>
</dbReference>
<keyword evidence="14" id="KW-1185">Reference proteome</keyword>
<feature type="transmembrane region" description="Helical" evidence="11">
    <location>
        <begin position="637"/>
        <end position="655"/>
    </location>
</feature>
<evidence type="ECO:0000256" key="2">
    <source>
        <dbReference type="ARBA" id="ARBA00005585"/>
    </source>
</evidence>
<keyword evidence="9" id="KW-1015">Disulfide bond</keyword>
<dbReference type="GO" id="GO:0012505">
    <property type="term" value="C:endomembrane system"/>
    <property type="evidence" value="ECO:0007669"/>
    <property type="project" value="UniProtKB-SubCell"/>
</dbReference>
<evidence type="ECO:0000313" key="13">
    <source>
        <dbReference type="EMBL" id="GMG38659.1"/>
    </source>
</evidence>
<feature type="transmembrane region" description="Helical" evidence="11">
    <location>
        <begin position="948"/>
        <end position="969"/>
    </location>
</feature>
<feature type="transmembrane region" description="Helical" evidence="11">
    <location>
        <begin position="892"/>
        <end position="915"/>
    </location>
</feature>
<dbReference type="AlphaFoldDB" id="A0A9W6YVB0"/>
<dbReference type="GO" id="GO:0032934">
    <property type="term" value="F:sterol binding"/>
    <property type="evidence" value="ECO:0007669"/>
    <property type="project" value="TreeGrafter"/>
</dbReference>
<dbReference type="PROSITE" id="PS50156">
    <property type="entry name" value="SSD"/>
    <property type="match status" value="1"/>
</dbReference>
<feature type="transmembrane region" description="Helical" evidence="11">
    <location>
        <begin position="922"/>
        <end position="942"/>
    </location>
</feature>
<keyword evidence="3" id="KW-0813">Transport</keyword>
<sequence>MNLSAKYCNDEDPNFRCACSDCPGSCPELTELRKEGKCLIGGVLPCFSFAVIIIYGSIAVFYIGAFLFLKYRKANEFNFLTGDSLLTDSLIDDEDLTYGDNDDEDETDETFSNLDNYKANDSYVINNYLEEFFYNLGRICSLHPKRVISTSLIISLGLSSLITLLQLETNPVNLWVSPKADAYLQRKTYDESFGPFYRTQQIFIANATGESILQDYDVLQWWFNKEIEIQQLTGHPDEETSITYDDICFKPMGDSCILESFTQYFYGDINNLDKSDFKHQIKSCADSPVNCLPTFQQPLKRGLVFGGDSEDVLDSEAFVVTLLVNNDNDPHSATIKNAESWEHALERYLTDLVEEAKELGLEVSFSTEISLEQELNKSTNTDIRIVVISYLVMFAYASLALGSTSDSGSKMQTPIDLSSAPSISKFLLRTRFGLGLIGIFIVLLSVCSSAGFWSLMGLKSTLIIAEVIPFLILAVGVDNIFLITNELKDVNNMNLSNDLDIHERIGKTLANIGPSILLSSTCQFFCFTLGSAVGMPAVKNFALYSAFSILFNTLLQLTCFVSVLSLDQKRIEEGRLDLIPFVKADGHSVSLPENDEDLSNLLQSNLIGYNGDESFFTVVIRDHFAPFLFSPKVRKTIISLFVAWVGISLALLPNIEMALDQRIAIPSDSYLIDYFNSVYKYLNVGPPIYFVVDGIDVTKLENQQQLCGKFTTCDEFSLVNILEQEYKRVDQSTIAEPVASWLDDFLMWTNPDLSDCCRFKKGSAEEFCDPWKPPRQCQVCFENTNWDYQMRGFPQNESFAKFFDEWIQSPSDPCPLGGKAPYYNSIYLNEEDGSIQRSVFRTAHKPLRSQDDFIDAYHNSLRVVEEIKDKHEGLDVFAYSPFYIFFVQYETIISLTVGLIALGLAFVFVVTAFLLGSIRNAAVLVLTVSLIMINIGGAMALWGISLNAISLVNLMICLGLSVEFSIHLIKHFNFNGNGSNSSSLRKTSFKMNRAFNSLVFIGNSTLSGITLTKLIGIAVLSFTRSKIFQIYYFKMWLSLIIVASLHALVLLPLFLGYFGGSKSYRNSQFATFTNEDVMRRMRSGRS</sequence>
<dbReference type="FunFam" id="1.20.1640.10:FF:000008">
    <property type="entry name" value="NPC intracellular cholesterol transporter 1"/>
    <property type="match status" value="1"/>
</dbReference>
<reference evidence="13" key="1">
    <citation type="submission" date="2023-04" db="EMBL/GenBank/DDBJ databases">
        <title>Ambrosiozyma monospora NBRC 1965.</title>
        <authorList>
            <person name="Ichikawa N."/>
            <person name="Sato H."/>
            <person name="Tonouchi N."/>
        </authorList>
    </citation>
    <scope>NUCLEOTIDE SEQUENCE</scope>
    <source>
        <strain evidence="13">NBRC 1965</strain>
    </source>
</reference>
<keyword evidence="5" id="KW-0732">Signal</keyword>
<feature type="transmembrane region" description="Helical" evidence="11">
    <location>
        <begin position="541"/>
        <end position="566"/>
    </location>
</feature>
<dbReference type="PANTHER" id="PTHR45727:SF2">
    <property type="entry name" value="NPC INTRACELLULAR CHOLESTEROL TRANSPORTER 1"/>
    <property type="match status" value="1"/>
</dbReference>
<keyword evidence="10" id="KW-0325">Glycoprotein</keyword>
<evidence type="ECO:0000259" key="12">
    <source>
        <dbReference type="PROSITE" id="PS50156"/>
    </source>
</evidence>
<dbReference type="GO" id="GO:0016020">
    <property type="term" value="C:membrane"/>
    <property type="evidence" value="ECO:0007669"/>
    <property type="project" value="TreeGrafter"/>
</dbReference>
<dbReference type="SUPFAM" id="SSF82866">
    <property type="entry name" value="Multidrug efflux transporter AcrB transmembrane domain"/>
    <property type="match status" value="2"/>
</dbReference>
<evidence type="ECO:0000256" key="3">
    <source>
        <dbReference type="ARBA" id="ARBA00022448"/>
    </source>
</evidence>
<feature type="transmembrane region" description="Helical" evidence="11">
    <location>
        <begin position="1035"/>
        <end position="1058"/>
    </location>
</feature>
<feature type="domain" description="SSD" evidence="12">
    <location>
        <begin position="382"/>
        <end position="566"/>
    </location>
</feature>
<organism evidence="13 14">
    <name type="scientific">Ambrosiozyma monospora</name>
    <name type="common">Yeast</name>
    <name type="synonym">Endomycopsis monosporus</name>
    <dbReference type="NCBI Taxonomy" id="43982"/>
    <lineage>
        <taxon>Eukaryota</taxon>
        <taxon>Fungi</taxon>
        <taxon>Dikarya</taxon>
        <taxon>Ascomycota</taxon>
        <taxon>Saccharomycotina</taxon>
        <taxon>Pichiomycetes</taxon>
        <taxon>Pichiales</taxon>
        <taxon>Pichiaceae</taxon>
        <taxon>Ambrosiozyma</taxon>
    </lineage>
</organism>
<evidence type="ECO:0000256" key="6">
    <source>
        <dbReference type="ARBA" id="ARBA00022989"/>
    </source>
</evidence>
<proteinExistence type="inferred from homology"/>
<feature type="transmembrane region" description="Helical" evidence="11">
    <location>
        <begin position="995"/>
        <end position="1023"/>
    </location>
</feature>
<evidence type="ECO:0000256" key="9">
    <source>
        <dbReference type="ARBA" id="ARBA00023157"/>
    </source>
</evidence>
<dbReference type="FunFam" id="1.20.1640.10:FF:000029">
    <property type="entry name" value="Putative Patched sphingolipid transporter"/>
    <property type="match status" value="1"/>
</dbReference>
<feature type="transmembrane region" description="Helical" evidence="11">
    <location>
        <begin position="39"/>
        <end position="69"/>
    </location>
</feature>
<keyword evidence="7" id="KW-0443">Lipid metabolism</keyword>
<dbReference type="Pfam" id="PF12349">
    <property type="entry name" value="Sterol-sensing"/>
    <property type="match status" value="1"/>
</dbReference>
<dbReference type="EMBL" id="BSXU01002590">
    <property type="protein sequence ID" value="GMG38659.1"/>
    <property type="molecule type" value="Genomic_DNA"/>
</dbReference>
<feature type="transmembrane region" description="Helical" evidence="11">
    <location>
        <begin position="383"/>
        <end position="402"/>
    </location>
</feature>
<comment type="subcellular location">
    <subcellularLocation>
        <location evidence="1">Endomembrane system</location>
        <topology evidence="1">Multi-pass membrane protein</topology>
    </subcellularLocation>
</comment>
<dbReference type="Gene3D" id="1.20.1640.10">
    <property type="entry name" value="Multidrug efflux transporter AcrB transmembrane domain"/>
    <property type="match status" value="2"/>
</dbReference>
<dbReference type="PANTHER" id="PTHR45727">
    <property type="entry name" value="NPC INTRACELLULAR CHOLESTEROL TRANSPORTER 1"/>
    <property type="match status" value="1"/>
</dbReference>
<evidence type="ECO:0000256" key="11">
    <source>
        <dbReference type="SAM" id="Phobius"/>
    </source>
</evidence>
<evidence type="ECO:0000256" key="8">
    <source>
        <dbReference type="ARBA" id="ARBA00023136"/>
    </source>
</evidence>
<dbReference type="Pfam" id="PF22314">
    <property type="entry name" value="NPC1_MLD"/>
    <property type="match status" value="1"/>
</dbReference>
<keyword evidence="6 11" id="KW-1133">Transmembrane helix</keyword>
<accession>A0A9W6YVB0</accession>
<evidence type="ECO:0000256" key="7">
    <source>
        <dbReference type="ARBA" id="ARBA00023098"/>
    </source>
</evidence>
<dbReference type="GO" id="GO:0015918">
    <property type="term" value="P:sterol transport"/>
    <property type="evidence" value="ECO:0007669"/>
    <property type="project" value="UniProtKB-ARBA"/>
</dbReference>
<evidence type="ECO:0000256" key="5">
    <source>
        <dbReference type="ARBA" id="ARBA00022729"/>
    </source>
</evidence>
<feature type="transmembrane region" description="Helical" evidence="11">
    <location>
        <begin position="432"/>
        <end position="456"/>
    </location>
</feature>
<name>A0A9W6YVB0_AMBMO</name>
<dbReference type="InterPro" id="IPR053956">
    <property type="entry name" value="NPC1_MLD"/>
</dbReference>
<evidence type="ECO:0000256" key="1">
    <source>
        <dbReference type="ARBA" id="ARBA00004127"/>
    </source>
</evidence>
<comment type="similarity">
    <text evidence="2">Belongs to the patched family.</text>
</comment>
<gene>
    <name evidence="13" type="ORF">Amon01_000499800</name>
</gene>
<feature type="transmembrane region" description="Helical" evidence="11">
    <location>
        <begin position="462"/>
        <end position="483"/>
    </location>
</feature>
<evidence type="ECO:0000256" key="4">
    <source>
        <dbReference type="ARBA" id="ARBA00022692"/>
    </source>
</evidence>
<dbReference type="GO" id="GO:0006629">
    <property type="term" value="P:lipid metabolic process"/>
    <property type="evidence" value="ECO:0007669"/>
    <property type="project" value="UniProtKB-KW"/>
</dbReference>
<protein>
    <submittedName>
        <fullName evidence="13">Unnamed protein product</fullName>
    </submittedName>
</protein>